<dbReference type="Proteomes" id="UP000027138">
    <property type="component" value="Unassembled WGS sequence"/>
</dbReference>
<dbReference type="EMBL" id="KK915662">
    <property type="protein sequence ID" value="KDP20851.1"/>
    <property type="molecule type" value="Genomic_DNA"/>
</dbReference>
<evidence type="ECO:0000256" key="1">
    <source>
        <dbReference type="ARBA" id="ARBA00022527"/>
    </source>
</evidence>
<dbReference type="Pfam" id="PF11883">
    <property type="entry name" value="DUF3403"/>
    <property type="match status" value="1"/>
</dbReference>
<organism evidence="7 8">
    <name type="scientific">Jatropha curcas</name>
    <name type="common">Barbados nut</name>
    <dbReference type="NCBI Taxonomy" id="180498"/>
    <lineage>
        <taxon>Eukaryota</taxon>
        <taxon>Viridiplantae</taxon>
        <taxon>Streptophyta</taxon>
        <taxon>Embryophyta</taxon>
        <taxon>Tracheophyta</taxon>
        <taxon>Spermatophyta</taxon>
        <taxon>Magnoliopsida</taxon>
        <taxon>eudicotyledons</taxon>
        <taxon>Gunneridae</taxon>
        <taxon>Pentapetalae</taxon>
        <taxon>rosids</taxon>
        <taxon>fabids</taxon>
        <taxon>Malpighiales</taxon>
        <taxon>Euphorbiaceae</taxon>
        <taxon>Crotonoideae</taxon>
        <taxon>Jatropheae</taxon>
        <taxon>Jatropha</taxon>
    </lineage>
</organism>
<evidence type="ECO:0000256" key="3">
    <source>
        <dbReference type="ARBA" id="ARBA00022741"/>
    </source>
</evidence>
<keyword evidence="5" id="KW-0067">ATP-binding</keyword>
<dbReference type="GO" id="GO:0005524">
    <property type="term" value="F:ATP binding"/>
    <property type="evidence" value="ECO:0007669"/>
    <property type="project" value="UniProtKB-KW"/>
</dbReference>
<dbReference type="InterPro" id="IPR000719">
    <property type="entry name" value="Prot_kinase_dom"/>
</dbReference>
<dbReference type="PANTHER" id="PTHR27002:SF864">
    <property type="entry name" value="RECEPTOR-LIKE SERINE_THREONINE-PROTEIN KINASE"/>
    <property type="match status" value="1"/>
</dbReference>
<keyword evidence="2" id="KW-0808">Transferase</keyword>
<reference evidence="7 8" key="1">
    <citation type="journal article" date="2014" name="PLoS ONE">
        <title>Global Analysis of Gene Expression Profiles in Physic Nut (Jatropha curcas L.) Seedlings Exposed to Salt Stress.</title>
        <authorList>
            <person name="Zhang L."/>
            <person name="Zhang C."/>
            <person name="Wu P."/>
            <person name="Chen Y."/>
            <person name="Li M."/>
            <person name="Jiang H."/>
            <person name="Wu G."/>
        </authorList>
    </citation>
    <scope>NUCLEOTIDE SEQUENCE [LARGE SCALE GENOMIC DNA]</scope>
    <source>
        <strain evidence="8">cv. GZQX0401</strain>
        <tissue evidence="7">Young leaves</tissue>
    </source>
</reference>
<sequence length="157" mass="17773">MIARSGYMSPEYAIDGLFSVKSDVFSFGVLVLETVSGKKNRGFYHPDHDFNLLGHAWRLWIEERPMKLIDSLIEKPVPTSELLKSIHVGLLCVQLRPEDRPTMSSVVLMLDSDNPILPQPKQPGFYTERSLTETDSSSTGKRFYTQNQVTVTVLEGR</sequence>
<feature type="domain" description="Protein kinase" evidence="6">
    <location>
        <begin position="1"/>
        <end position="117"/>
    </location>
</feature>
<dbReference type="OrthoDB" id="1724848at2759"/>
<dbReference type="PROSITE" id="PS50011">
    <property type="entry name" value="PROTEIN_KINASE_DOM"/>
    <property type="match status" value="1"/>
</dbReference>
<gene>
    <name evidence="7" type="ORF">JCGZ_21322</name>
</gene>
<keyword evidence="4" id="KW-0418">Kinase</keyword>
<dbReference type="Pfam" id="PF07714">
    <property type="entry name" value="PK_Tyr_Ser-Thr"/>
    <property type="match status" value="1"/>
</dbReference>
<evidence type="ECO:0000256" key="5">
    <source>
        <dbReference type="ARBA" id="ARBA00022840"/>
    </source>
</evidence>
<keyword evidence="1" id="KW-0723">Serine/threonine-protein kinase</keyword>
<dbReference type="GO" id="GO:0005886">
    <property type="term" value="C:plasma membrane"/>
    <property type="evidence" value="ECO:0007669"/>
    <property type="project" value="TreeGrafter"/>
</dbReference>
<dbReference type="InterPro" id="IPR011009">
    <property type="entry name" value="Kinase-like_dom_sf"/>
</dbReference>
<dbReference type="GO" id="GO:0004674">
    <property type="term" value="F:protein serine/threonine kinase activity"/>
    <property type="evidence" value="ECO:0007669"/>
    <property type="project" value="UniProtKB-KW"/>
</dbReference>
<name>A0A067JAK9_JATCU</name>
<evidence type="ECO:0000259" key="6">
    <source>
        <dbReference type="PROSITE" id="PS50011"/>
    </source>
</evidence>
<dbReference type="FunFam" id="1.10.510.10:FF:001270">
    <property type="entry name" value="Uncharacterized protein"/>
    <property type="match status" value="1"/>
</dbReference>
<keyword evidence="8" id="KW-1185">Reference proteome</keyword>
<keyword evidence="3" id="KW-0547">Nucleotide-binding</keyword>
<dbReference type="Gene3D" id="1.10.510.10">
    <property type="entry name" value="Transferase(Phosphotransferase) domain 1"/>
    <property type="match status" value="1"/>
</dbReference>
<evidence type="ECO:0000313" key="7">
    <source>
        <dbReference type="EMBL" id="KDP20851.1"/>
    </source>
</evidence>
<dbReference type="InterPro" id="IPR021820">
    <property type="entry name" value="S-locus_recpt_kinase_C"/>
</dbReference>
<evidence type="ECO:0000256" key="2">
    <source>
        <dbReference type="ARBA" id="ARBA00022679"/>
    </source>
</evidence>
<protein>
    <recommendedName>
        <fullName evidence="6">Protein kinase domain-containing protein</fullName>
    </recommendedName>
</protein>
<evidence type="ECO:0000313" key="8">
    <source>
        <dbReference type="Proteomes" id="UP000027138"/>
    </source>
</evidence>
<dbReference type="PANTHER" id="PTHR27002">
    <property type="entry name" value="RECEPTOR-LIKE SERINE/THREONINE-PROTEIN KINASE SD1-8"/>
    <property type="match status" value="1"/>
</dbReference>
<dbReference type="SUPFAM" id="SSF56112">
    <property type="entry name" value="Protein kinase-like (PK-like)"/>
    <property type="match status" value="1"/>
</dbReference>
<accession>A0A067JAK9</accession>
<evidence type="ECO:0000256" key="4">
    <source>
        <dbReference type="ARBA" id="ARBA00022777"/>
    </source>
</evidence>
<dbReference type="InterPro" id="IPR001245">
    <property type="entry name" value="Ser-Thr/Tyr_kinase_cat_dom"/>
</dbReference>
<dbReference type="AlphaFoldDB" id="A0A067JAK9"/>
<proteinExistence type="predicted"/>